<accession>A0A267EAT8</accession>
<dbReference type="PANTHER" id="PTHR10334">
    <property type="entry name" value="CYSTEINE-RICH SECRETORY PROTEIN-RELATED"/>
    <property type="match status" value="1"/>
</dbReference>
<dbReference type="Pfam" id="PF00188">
    <property type="entry name" value="CAP"/>
    <property type="match status" value="1"/>
</dbReference>
<protein>
    <recommendedName>
        <fullName evidence="2">SCP domain-containing protein</fullName>
    </recommendedName>
</protein>
<gene>
    <name evidence="3" type="ORF">BOX15_Mlig023228g2</name>
</gene>
<organism evidence="3 4">
    <name type="scientific">Macrostomum lignano</name>
    <dbReference type="NCBI Taxonomy" id="282301"/>
    <lineage>
        <taxon>Eukaryota</taxon>
        <taxon>Metazoa</taxon>
        <taxon>Spiralia</taxon>
        <taxon>Lophotrochozoa</taxon>
        <taxon>Platyhelminthes</taxon>
        <taxon>Rhabditophora</taxon>
        <taxon>Macrostomorpha</taxon>
        <taxon>Macrostomida</taxon>
        <taxon>Macrostomidae</taxon>
        <taxon>Macrostomum</taxon>
    </lineage>
</organism>
<dbReference type="InterPro" id="IPR035940">
    <property type="entry name" value="CAP_sf"/>
</dbReference>
<feature type="domain" description="SCP" evidence="2">
    <location>
        <begin position="47"/>
        <end position="181"/>
    </location>
</feature>
<evidence type="ECO:0000313" key="4">
    <source>
        <dbReference type="Proteomes" id="UP000215902"/>
    </source>
</evidence>
<proteinExistence type="predicted"/>
<dbReference type="Proteomes" id="UP000215902">
    <property type="component" value="Unassembled WGS sequence"/>
</dbReference>
<name>A0A267EAT8_9PLAT</name>
<reference evidence="3 4" key="1">
    <citation type="submission" date="2017-06" db="EMBL/GenBank/DDBJ databases">
        <title>A platform for efficient transgenesis in Macrostomum lignano, a flatworm model organism for stem cell research.</title>
        <authorList>
            <person name="Berezikov E."/>
        </authorList>
    </citation>
    <scope>NUCLEOTIDE SEQUENCE [LARGE SCALE GENOMIC DNA]</scope>
    <source>
        <strain evidence="3">DV1</strain>
        <tissue evidence="3">Whole organism</tissue>
    </source>
</reference>
<evidence type="ECO:0000256" key="1">
    <source>
        <dbReference type="SAM" id="SignalP"/>
    </source>
</evidence>
<keyword evidence="4" id="KW-1185">Reference proteome</keyword>
<dbReference type="Gene3D" id="3.40.33.10">
    <property type="entry name" value="CAP"/>
    <property type="match status" value="1"/>
</dbReference>
<keyword evidence="1" id="KW-0732">Signal</keyword>
<dbReference type="STRING" id="282301.A0A267EAT8"/>
<dbReference type="SUPFAM" id="SSF55797">
    <property type="entry name" value="PR-1-like"/>
    <property type="match status" value="1"/>
</dbReference>
<evidence type="ECO:0000259" key="2">
    <source>
        <dbReference type="SMART" id="SM00198"/>
    </source>
</evidence>
<sequence>MLNMKQVSMLSACKILQPLKCFSAFLVCLLLMALLAPAKSDISYSEADKKAFVDVHNKLRGNAKPEAEAMNAVKWSAELECLAIKAAYTCVFEHSDGSEYQNKGENIYKGSNSSPKYVVNMWHNETHHYDHNTGKCAPGKGCGHYTQVMTAAVLEIGCGIKRGCGGSDLVFCVYSHGNGIYKQGPKCSKCPAERPCDTKTGLCTGKAQTSFPDGSVNCLPKKRRRFNLANQLDLDWFAASRWLDGPIALPRSIPTLNSGITKASILKKTIFFEIVAISSDFANSF</sequence>
<feature type="signal peptide" evidence="1">
    <location>
        <begin position="1"/>
        <end position="40"/>
    </location>
</feature>
<evidence type="ECO:0000313" key="3">
    <source>
        <dbReference type="EMBL" id="PAA58683.1"/>
    </source>
</evidence>
<feature type="chain" id="PRO_5012130876" description="SCP domain-containing protein" evidence="1">
    <location>
        <begin position="41"/>
        <end position="285"/>
    </location>
</feature>
<dbReference type="AlphaFoldDB" id="A0A267EAT8"/>
<dbReference type="InterPro" id="IPR014044">
    <property type="entry name" value="CAP_dom"/>
</dbReference>
<dbReference type="InterPro" id="IPR001283">
    <property type="entry name" value="CRISP-related"/>
</dbReference>
<dbReference type="PRINTS" id="PR00837">
    <property type="entry name" value="V5TPXLIKE"/>
</dbReference>
<dbReference type="OrthoDB" id="674273at2759"/>
<dbReference type="SMART" id="SM00198">
    <property type="entry name" value="SCP"/>
    <property type="match status" value="1"/>
</dbReference>
<comment type="caution">
    <text evidence="3">The sequence shown here is derived from an EMBL/GenBank/DDBJ whole genome shotgun (WGS) entry which is preliminary data.</text>
</comment>
<dbReference type="EMBL" id="NIVC01002344">
    <property type="protein sequence ID" value="PAA58683.1"/>
    <property type="molecule type" value="Genomic_DNA"/>
</dbReference>